<dbReference type="Proteomes" id="UP000192738">
    <property type="component" value="Unassembled WGS sequence"/>
</dbReference>
<dbReference type="STRING" id="112901.SAMN04488500_107174"/>
<dbReference type="RefSeq" id="WP_139796226.1">
    <property type="nucleotide sequence ID" value="NZ_CP155572.1"/>
</dbReference>
<name>A0A1W2BGY4_9FIRM</name>
<protein>
    <submittedName>
        <fullName evidence="1">Uncharacterized protein</fullName>
    </submittedName>
</protein>
<organism evidence="1 2">
    <name type="scientific">Sporomusa malonica</name>
    <dbReference type="NCBI Taxonomy" id="112901"/>
    <lineage>
        <taxon>Bacteria</taxon>
        <taxon>Bacillati</taxon>
        <taxon>Bacillota</taxon>
        <taxon>Negativicutes</taxon>
        <taxon>Selenomonadales</taxon>
        <taxon>Sporomusaceae</taxon>
        <taxon>Sporomusa</taxon>
    </lineage>
</organism>
<reference evidence="1 2" key="1">
    <citation type="submission" date="2017-04" db="EMBL/GenBank/DDBJ databases">
        <authorList>
            <person name="Afonso C.L."/>
            <person name="Miller P.J."/>
            <person name="Scott M.A."/>
            <person name="Spackman E."/>
            <person name="Goraichik I."/>
            <person name="Dimitrov K.M."/>
            <person name="Suarez D.L."/>
            <person name="Swayne D.E."/>
        </authorList>
    </citation>
    <scope>NUCLEOTIDE SEQUENCE [LARGE SCALE GENOMIC DNA]</scope>
    <source>
        <strain evidence="1 2">DSM 5090</strain>
    </source>
</reference>
<dbReference type="EMBL" id="FWXI01000007">
    <property type="protein sequence ID" value="SMC72187.1"/>
    <property type="molecule type" value="Genomic_DNA"/>
</dbReference>
<dbReference type="AlphaFoldDB" id="A0A1W2BGY4"/>
<evidence type="ECO:0000313" key="1">
    <source>
        <dbReference type="EMBL" id="SMC72187.1"/>
    </source>
</evidence>
<dbReference type="OrthoDB" id="9553532at2"/>
<proteinExistence type="predicted"/>
<evidence type="ECO:0000313" key="2">
    <source>
        <dbReference type="Proteomes" id="UP000192738"/>
    </source>
</evidence>
<gene>
    <name evidence="1" type="ORF">SAMN04488500_107174</name>
</gene>
<accession>A0A1W2BGY4</accession>
<sequence length="77" mass="8332">MDNDNETKLEQERILAKYNANNQIGLALITMGQNALKSATLINGGAAITLLAFVGNIWDKGIDHETAVFLAKSSSRQ</sequence>
<keyword evidence="2" id="KW-1185">Reference proteome</keyword>